<sequence>MQPRTQALAGAGLLALAAMPPARHLLEGSMFLHMLVQVPLLVLAGALLAARLPARAGAALQSFNAHGLAGWTLASLVLAFWMLPLALDAAVADVLIDAAKFASLLFAGLAIRLSTAVPGAIVPLFFIGNWAWMTATIGLLYTQTPERLCNAYLVGDQAASGYGLVLLAVLAPALWLAYSPRSPSEPPRPSAAPPAAAPPPMPPPPAPPEPPR</sequence>
<feature type="transmembrane region" description="Helical" evidence="2">
    <location>
        <begin position="161"/>
        <end position="178"/>
    </location>
</feature>
<dbReference type="AlphaFoldDB" id="A0A2P6MB07"/>
<protein>
    <recommendedName>
        <fullName evidence="5">Cytochrome c oxidase assembly protein</fullName>
    </recommendedName>
</protein>
<feature type="transmembrane region" description="Helical" evidence="2">
    <location>
        <begin position="121"/>
        <end position="141"/>
    </location>
</feature>
<keyword evidence="2" id="KW-0812">Transmembrane</keyword>
<feature type="transmembrane region" description="Helical" evidence="2">
    <location>
        <begin position="35"/>
        <end position="53"/>
    </location>
</feature>
<keyword evidence="2" id="KW-0472">Membrane</keyword>
<feature type="transmembrane region" description="Helical" evidence="2">
    <location>
        <begin position="65"/>
        <end position="83"/>
    </location>
</feature>
<name>A0A2P6MB07_9GAMM</name>
<dbReference type="RefSeq" id="WP_106989540.1">
    <property type="nucleotide sequence ID" value="NZ_JAVEVW010000105.1"/>
</dbReference>
<reference evidence="3 4" key="1">
    <citation type="submission" date="2018-03" db="EMBL/GenBank/DDBJ databases">
        <title>Arenimonas caeni sp. nov., isolated from activated sludge.</title>
        <authorList>
            <person name="Liu H."/>
        </authorList>
    </citation>
    <scope>NUCLEOTIDE SEQUENCE [LARGE SCALE GENOMIC DNA]</scope>
    <source>
        <strain evidence="4">z29</strain>
    </source>
</reference>
<evidence type="ECO:0000313" key="3">
    <source>
        <dbReference type="EMBL" id="PRH83155.1"/>
    </source>
</evidence>
<dbReference type="OrthoDB" id="2388670at2"/>
<evidence type="ECO:0000256" key="1">
    <source>
        <dbReference type="SAM" id="MobiDB-lite"/>
    </source>
</evidence>
<dbReference type="Proteomes" id="UP000241736">
    <property type="component" value="Unassembled WGS sequence"/>
</dbReference>
<evidence type="ECO:0000313" key="4">
    <source>
        <dbReference type="Proteomes" id="UP000241736"/>
    </source>
</evidence>
<organism evidence="3 4">
    <name type="scientific">Arenimonas caeni</name>
    <dbReference type="NCBI Taxonomy" id="2058085"/>
    <lineage>
        <taxon>Bacteria</taxon>
        <taxon>Pseudomonadati</taxon>
        <taxon>Pseudomonadota</taxon>
        <taxon>Gammaproteobacteria</taxon>
        <taxon>Lysobacterales</taxon>
        <taxon>Lysobacteraceae</taxon>
        <taxon>Arenimonas</taxon>
    </lineage>
</organism>
<proteinExistence type="predicted"/>
<comment type="caution">
    <text evidence="3">The sequence shown here is derived from an EMBL/GenBank/DDBJ whole genome shotgun (WGS) entry which is preliminary data.</text>
</comment>
<feature type="compositionally biased region" description="Pro residues" evidence="1">
    <location>
        <begin position="183"/>
        <end position="212"/>
    </location>
</feature>
<feature type="region of interest" description="Disordered" evidence="1">
    <location>
        <begin position="180"/>
        <end position="212"/>
    </location>
</feature>
<evidence type="ECO:0008006" key="5">
    <source>
        <dbReference type="Google" id="ProtNLM"/>
    </source>
</evidence>
<keyword evidence="2" id="KW-1133">Transmembrane helix</keyword>
<gene>
    <name evidence="3" type="ORF">C6N40_03035</name>
</gene>
<feature type="transmembrane region" description="Helical" evidence="2">
    <location>
        <begin position="89"/>
        <end position="109"/>
    </location>
</feature>
<dbReference type="EMBL" id="PVLF01000003">
    <property type="protein sequence ID" value="PRH83155.1"/>
    <property type="molecule type" value="Genomic_DNA"/>
</dbReference>
<accession>A0A2P6MB07</accession>
<keyword evidence="4" id="KW-1185">Reference proteome</keyword>
<evidence type="ECO:0000256" key="2">
    <source>
        <dbReference type="SAM" id="Phobius"/>
    </source>
</evidence>